<sequence>MSQPIHADCLCLYFSKVVDPVTSKYSSQNVLALEACVMALTLLVEQQGAVHIGESARGALVVIGENACHIKQGFSRLRRLGIG</sequence>
<name>F2KE20_PSEBN</name>
<proteinExistence type="predicted"/>
<evidence type="ECO:0000313" key="2">
    <source>
        <dbReference type="Proteomes" id="UP000006692"/>
    </source>
</evidence>
<gene>
    <name evidence="1" type="ORF">PSEBR_m441</name>
</gene>
<accession>F2KE20</accession>
<organism evidence="1 2">
    <name type="scientific">Pseudomonas brassicacearum (strain NFM421)</name>
    <dbReference type="NCBI Taxonomy" id="994484"/>
    <lineage>
        <taxon>Bacteria</taxon>
        <taxon>Pseudomonadati</taxon>
        <taxon>Pseudomonadota</taxon>
        <taxon>Gammaproteobacteria</taxon>
        <taxon>Pseudomonadales</taxon>
        <taxon>Pseudomonadaceae</taxon>
        <taxon>Pseudomonas</taxon>
    </lineage>
</organism>
<evidence type="ECO:0000313" key="1">
    <source>
        <dbReference type="EMBL" id="AEA67497.1"/>
    </source>
</evidence>
<dbReference type="KEGG" id="pba:PSEBR_m441"/>
<reference evidence="1 2" key="1">
    <citation type="journal article" date="2011" name="J. Bacteriol.">
        <title>Complete genome sequence of a beneficial plant root-associated bacterium, Pseudomonas brassicacearum.</title>
        <authorList>
            <person name="Ortet P."/>
            <person name="Barakat M."/>
            <person name="Lalaouna D."/>
            <person name="Fochesato S."/>
            <person name="Barbe V."/>
            <person name="Vacherie B."/>
            <person name="Santaella C."/>
            <person name="Heulin T."/>
            <person name="Achouak W."/>
        </authorList>
    </citation>
    <scope>NUCLEOTIDE SEQUENCE [LARGE SCALE GENOMIC DNA]</scope>
    <source>
        <strain evidence="1 2">NFM421</strain>
    </source>
</reference>
<dbReference type="EMBL" id="CP002585">
    <property type="protein sequence ID" value="AEA67497.1"/>
    <property type="molecule type" value="Genomic_DNA"/>
</dbReference>
<dbReference type="HOGENOM" id="CLU_2539955_0_0_6"/>
<dbReference type="AlphaFoldDB" id="F2KE20"/>
<dbReference type="Proteomes" id="UP000006692">
    <property type="component" value="Chromosome"/>
</dbReference>
<reference key="2">
    <citation type="submission" date="2011-03" db="EMBL/GenBank/DDBJ databases">
        <title>Complete Genome Sequence of a beneficial plant roots-associated bacterium Pseudomonas brassicacearum.</title>
        <authorList>
            <person name="Ortet P."/>
            <person name="Barakat M."/>
            <person name="Lalaouna D."/>
            <person name="Fochesato S."/>
            <person name="Barbe V."/>
            <person name="Santaella C."/>
            <person name="Heulin T."/>
            <person name="Achouak W."/>
        </authorList>
    </citation>
    <scope>NUCLEOTIDE SEQUENCE</scope>
    <source>
        <strain>NFM421</strain>
    </source>
</reference>
<protein>
    <submittedName>
        <fullName evidence="1">Uncharacterized protein</fullName>
    </submittedName>
</protein>